<dbReference type="RefSeq" id="YP_009215765.1">
    <property type="nucleotide sequence ID" value="NC_028980.1"/>
</dbReference>
<dbReference type="KEGG" id="vg:26642103"/>
<dbReference type="GeneID" id="26642103"/>
<dbReference type="OrthoDB" id="21382at10239"/>
<accession>A0A0N9ETH0</accession>
<dbReference type="EMBL" id="KT734862">
    <property type="protein sequence ID" value="ALF51574.1"/>
    <property type="molecule type" value="Genomic_DNA"/>
</dbReference>
<evidence type="ECO:0000313" key="2">
    <source>
        <dbReference type="Proteomes" id="UP000204629"/>
    </source>
</evidence>
<reference evidence="1 2" key="1">
    <citation type="journal article" date="2016" name="Genome Announc.">
        <title>Genome Sequences of Pseudomonas oryzihabitans Phage POR1 and Pseudomonas aeruginosa Phage PAE1.</title>
        <authorList>
            <person name="Dyson Z.A."/>
            <person name="Seviour R.J."/>
            <person name="Tucci J."/>
            <person name="Petrovski S."/>
        </authorList>
    </citation>
    <scope>NUCLEOTIDE SEQUENCE [LARGE SCALE GENOMIC DNA]</scope>
</reference>
<protein>
    <submittedName>
        <fullName evidence="1">Uncharacterized protein</fullName>
    </submittedName>
</protein>
<evidence type="ECO:0000313" key="1">
    <source>
        <dbReference type="EMBL" id="ALF51574.1"/>
    </source>
</evidence>
<organism evidence="1 2">
    <name type="scientific">Pseudomonas phage PAE1</name>
    <dbReference type="NCBI Taxonomy" id="1718273"/>
    <lineage>
        <taxon>Viruses</taxon>
        <taxon>Duplodnaviria</taxon>
        <taxon>Heunggongvirae</taxon>
        <taxon>Uroviricota</taxon>
        <taxon>Caudoviricetes</taxon>
        <taxon>Mesyanzhinovviridae</taxon>
        <taxon>Rabinowitzvirinae</taxon>
        <taxon>Yuavirus</taxon>
        <taxon>Yuavirus PAE1</taxon>
        <taxon>Pseudomonas virus PAE1</taxon>
    </lineage>
</organism>
<keyword evidence="2" id="KW-1185">Reference proteome</keyword>
<dbReference type="Proteomes" id="UP000204629">
    <property type="component" value="Segment"/>
</dbReference>
<gene>
    <name evidence="1" type="ORF">PAE1_74</name>
</gene>
<proteinExistence type="predicted"/>
<sequence length="89" mass="9812">MNQDPNKRPNGTYKPKAERLPPVNLDAAIHGGLRLLAFALFRQAIVEAIVDQRETAQGIPTGDGSRATSWEELERVLGKETVDRMRAGT</sequence>
<name>A0A0N9ETH0_9CAUD</name>